<gene>
    <name evidence="1" type="ORF">EV686_106179</name>
</gene>
<reference evidence="1 2" key="1">
    <citation type="submission" date="2019-03" db="EMBL/GenBank/DDBJ databases">
        <title>Genomic Encyclopedia of Type Strains, Phase IV (KMG-IV): sequencing the most valuable type-strain genomes for metagenomic binning, comparative biology and taxonomic classification.</title>
        <authorList>
            <person name="Goeker M."/>
        </authorList>
    </citation>
    <scope>NUCLEOTIDE SEQUENCE [LARGE SCALE GENOMIC DNA]</scope>
    <source>
        <strain evidence="1 2">DSM 100048</strain>
    </source>
</reference>
<evidence type="ECO:0000313" key="2">
    <source>
        <dbReference type="Proteomes" id="UP000294692"/>
    </source>
</evidence>
<comment type="caution">
    <text evidence="1">The sequence shown here is derived from an EMBL/GenBank/DDBJ whole genome shotgun (WGS) entry which is preliminary data.</text>
</comment>
<keyword evidence="2" id="KW-1185">Reference proteome</keyword>
<proteinExistence type="predicted"/>
<dbReference type="AlphaFoldDB" id="A0A4R3UY96"/>
<dbReference type="Proteomes" id="UP000294692">
    <property type="component" value="Unassembled WGS sequence"/>
</dbReference>
<name>A0A4R3UY96_9BURK</name>
<dbReference type="OrthoDB" id="7349818at2"/>
<organism evidence="1 2">
    <name type="scientific">Paracandidimonas soli</name>
    <dbReference type="NCBI Taxonomy" id="1917182"/>
    <lineage>
        <taxon>Bacteria</taxon>
        <taxon>Pseudomonadati</taxon>
        <taxon>Pseudomonadota</taxon>
        <taxon>Betaproteobacteria</taxon>
        <taxon>Burkholderiales</taxon>
        <taxon>Alcaligenaceae</taxon>
        <taxon>Paracandidimonas</taxon>
    </lineage>
</organism>
<dbReference type="RefSeq" id="WP_132477389.1">
    <property type="nucleotide sequence ID" value="NZ_JBHRVM010000001.1"/>
</dbReference>
<dbReference type="EMBL" id="SMBX01000006">
    <property type="protein sequence ID" value="TCU97296.1"/>
    <property type="molecule type" value="Genomic_DNA"/>
</dbReference>
<sequence>MTTVIESTTRIEADQDLLRQLLAIISPPPPDLNPSPDPALLNVPLPGQNWPEQGGTYAGIMRGDDGTLYHLIVGPEATDIGDQPWGAYGKEEPGATSIWDGRANTRALVDSKHDHPAAQAIHQANAGDQFADWYLMAQAESSLCRATCRHLFQKTWYWTSTQYSAHNAWCQSFSDGDQGIIDKSSTGRVRAVRRLIIQ</sequence>
<evidence type="ECO:0000313" key="1">
    <source>
        <dbReference type="EMBL" id="TCU97296.1"/>
    </source>
</evidence>
<protein>
    <submittedName>
        <fullName evidence="1">Uncharacterized protein DUF1566</fullName>
    </submittedName>
</protein>
<accession>A0A4R3UY96</accession>